<keyword evidence="6" id="KW-1185">Reference proteome</keyword>
<dbReference type="RefSeq" id="XP_009062202.1">
    <property type="nucleotide sequence ID" value="XM_009063954.1"/>
</dbReference>
<proteinExistence type="inferred from homology"/>
<keyword evidence="4" id="KW-1015">Disulfide bond</keyword>
<dbReference type="KEGG" id="lgi:LOTGIDRAFT_229366"/>
<dbReference type="PANTHER" id="PTHR28627">
    <property type="entry name" value="CYTOCHROME C OXIDASE ASSEMBLY FACTOR 5"/>
    <property type="match status" value="1"/>
</dbReference>
<dbReference type="GeneID" id="20247979"/>
<evidence type="ECO:0000256" key="1">
    <source>
        <dbReference type="ARBA" id="ARBA00003186"/>
    </source>
</evidence>
<dbReference type="Pfam" id="PF10203">
    <property type="entry name" value="Pet191_N"/>
    <property type="match status" value="1"/>
</dbReference>
<reference evidence="5 6" key="1">
    <citation type="journal article" date="2013" name="Nature">
        <title>Insights into bilaterian evolution from three spiralian genomes.</title>
        <authorList>
            <person name="Simakov O."/>
            <person name="Marletaz F."/>
            <person name="Cho S.J."/>
            <person name="Edsinger-Gonzales E."/>
            <person name="Havlak P."/>
            <person name="Hellsten U."/>
            <person name="Kuo D.H."/>
            <person name="Larsson T."/>
            <person name="Lv J."/>
            <person name="Arendt D."/>
            <person name="Savage R."/>
            <person name="Osoegawa K."/>
            <person name="de Jong P."/>
            <person name="Grimwood J."/>
            <person name="Chapman J.A."/>
            <person name="Shapiro H."/>
            <person name="Aerts A."/>
            <person name="Otillar R.P."/>
            <person name="Terry A.Y."/>
            <person name="Boore J.L."/>
            <person name="Grigoriev I.V."/>
            <person name="Lindberg D.R."/>
            <person name="Seaver E.C."/>
            <person name="Weisblat D.A."/>
            <person name="Putnam N.H."/>
            <person name="Rokhsar D.S."/>
        </authorList>
    </citation>
    <scope>NUCLEOTIDE SEQUENCE [LARGE SCALE GENOMIC DNA]</scope>
</reference>
<dbReference type="CTD" id="20247979"/>
<comment type="similarity">
    <text evidence="2">Belongs to the PET191 family.</text>
</comment>
<dbReference type="PANTHER" id="PTHR28627:SF1">
    <property type="entry name" value="CYTOCHROME C OXIDASE ASSEMBLY FACTOR 5"/>
    <property type="match status" value="1"/>
</dbReference>
<dbReference type="STRING" id="225164.V4A1S5"/>
<dbReference type="OMA" id="CIKNSHC"/>
<evidence type="ECO:0000313" key="6">
    <source>
        <dbReference type="Proteomes" id="UP000030746"/>
    </source>
</evidence>
<dbReference type="GO" id="GO:0005739">
    <property type="term" value="C:mitochondrion"/>
    <property type="evidence" value="ECO:0007669"/>
    <property type="project" value="TreeGrafter"/>
</dbReference>
<evidence type="ECO:0000256" key="2">
    <source>
        <dbReference type="ARBA" id="ARBA00007785"/>
    </source>
</evidence>
<name>V4A1S5_LOTGI</name>
<dbReference type="AlphaFoldDB" id="V4A1S5"/>
<sequence>MSEVEAEDEAKPTMACYKLMVNLRECLKESDCCQVERKTPRQCLDNINSDNIPNYCRELNRYFQICRRSQIDTRQRFRGKRNFD</sequence>
<dbReference type="PROSITE" id="PS51808">
    <property type="entry name" value="CHCH"/>
    <property type="match status" value="1"/>
</dbReference>
<evidence type="ECO:0000256" key="3">
    <source>
        <dbReference type="ARBA" id="ARBA00021904"/>
    </source>
</evidence>
<comment type="function">
    <text evidence="1">Involved in an early step of the mitochondrial complex IV assembly process.</text>
</comment>
<evidence type="ECO:0000256" key="4">
    <source>
        <dbReference type="ARBA" id="ARBA00023157"/>
    </source>
</evidence>
<gene>
    <name evidence="5" type="ORF">LOTGIDRAFT_229366</name>
</gene>
<dbReference type="HOGENOM" id="CLU_138069_2_1_1"/>
<accession>V4A1S5</accession>
<organism evidence="5 6">
    <name type="scientific">Lottia gigantea</name>
    <name type="common">Giant owl limpet</name>
    <dbReference type="NCBI Taxonomy" id="225164"/>
    <lineage>
        <taxon>Eukaryota</taxon>
        <taxon>Metazoa</taxon>
        <taxon>Spiralia</taxon>
        <taxon>Lophotrochozoa</taxon>
        <taxon>Mollusca</taxon>
        <taxon>Gastropoda</taxon>
        <taxon>Patellogastropoda</taxon>
        <taxon>Lottioidea</taxon>
        <taxon>Lottiidae</taxon>
        <taxon>Lottia</taxon>
    </lineage>
</organism>
<evidence type="ECO:0000313" key="5">
    <source>
        <dbReference type="EMBL" id="ESO87256.1"/>
    </source>
</evidence>
<dbReference type="InterPro" id="IPR018793">
    <property type="entry name" value="Cyt_c_oxidase_assmbl_Pet191"/>
</dbReference>
<dbReference type="OrthoDB" id="282149at2759"/>
<protein>
    <recommendedName>
        <fullName evidence="3">Cytochrome c oxidase assembly factor 5</fullName>
    </recommendedName>
</protein>
<dbReference type="EMBL" id="KB202953">
    <property type="protein sequence ID" value="ESO87256.1"/>
    <property type="molecule type" value="Genomic_DNA"/>
</dbReference>
<dbReference type="Proteomes" id="UP000030746">
    <property type="component" value="Unassembled WGS sequence"/>
</dbReference>
<dbReference type="GO" id="GO:0033617">
    <property type="term" value="P:mitochondrial respiratory chain complex IV assembly"/>
    <property type="evidence" value="ECO:0007669"/>
    <property type="project" value="TreeGrafter"/>
</dbReference>